<accession>R7YZJ3</accession>
<evidence type="ECO:0000313" key="4">
    <source>
        <dbReference type="Proteomes" id="UP000016924"/>
    </source>
</evidence>
<protein>
    <submittedName>
        <fullName evidence="3">Uncharacterized protein</fullName>
    </submittedName>
</protein>
<gene>
    <name evidence="3" type="ORF">W97_06580</name>
</gene>
<dbReference type="AlphaFoldDB" id="R7YZJ3"/>
<keyword evidence="4" id="KW-1185">Reference proteome</keyword>
<dbReference type="Proteomes" id="UP000016924">
    <property type="component" value="Unassembled WGS sequence"/>
</dbReference>
<dbReference type="GeneID" id="19903891"/>
<evidence type="ECO:0000256" key="2">
    <source>
        <dbReference type="SAM" id="Phobius"/>
    </source>
</evidence>
<feature type="region of interest" description="Disordered" evidence="1">
    <location>
        <begin position="48"/>
        <end position="72"/>
    </location>
</feature>
<dbReference type="EMBL" id="JH767586">
    <property type="protein sequence ID" value="EON67327.1"/>
    <property type="molecule type" value="Genomic_DNA"/>
</dbReference>
<keyword evidence="2" id="KW-0812">Transmembrane</keyword>
<dbReference type="HOGENOM" id="CLU_1061795_0_0_1"/>
<feature type="compositionally biased region" description="Low complexity" evidence="1">
    <location>
        <begin position="121"/>
        <end position="136"/>
    </location>
</feature>
<keyword evidence="2" id="KW-0472">Membrane</keyword>
<feature type="compositionally biased region" description="Basic and acidic residues" evidence="1">
    <location>
        <begin position="56"/>
        <end position="67"/>
    </location>
</feature>
<organism evidence="3 4">
    <name type="scientific">Coniosporium apollinis (strain CBS 100218)</name>
    <name type="common">Rock-inhabiting black yeast</name>
    <dbReference type="NCBI Taxonomy" id="1168221"/>
    <lineage>
        <taxon>Eukaryota</taxon>
        <taxon>Fungi</taxon>
        <taxon>Dikarya</taxon>
        <taxon>Ascomycota</taxon>
        <taxon>Pezizomycotina</taxon>
        <taxon>Dothideomycetes</taxon>
        <taxon>Dothideomycetes incertae sedis</taxon>
        <taxon>Coniosporium</taxon>
    </lineage>
</organism>
<feature type="region of interest" description="Disordered" evidence="1">
    <location>
        <begin position="113"/>
        <end position="137"/>
    </location>
</feature>
<dbReference type="RefSeq" id="XP_007782644.1">
    <property type="nucleotide sequence ID" value="XM_007784454.1"/>
</dbReference>
<name>R7YZJ3_CONA1</name>
<sequence length="262" mass="28817">MLFRSFFRRVRLTFQDLVGSGPSTTPNEGGEATASCDSLRQLYESAVASSSAYGHETPRVKSEDSGNERVAAPFPPLCHTNLPRHHASDLLPRTLEHHCSNLSLSESLQRRILAPSPSPSKPSSLHSPSLSDSSVPHITLPPIPLTYQVRPLSDDTLCPPESSSSGHGHGPFRQIRTRSRGPVYVFEPSRFDPSFQVRPKHESAETIIDLEAQAPTSFSERFDDGWTHHPDEERDLKYTLILLAVLAIIIIVLVAATLISGN</sequence>
<evidence type="ECO:0000313" key="3">
    <source>
        <dbReference type="EMBL" id="EON67327.1"/>
    </source>
</evidence>
<reference evidence="4" key="1">
    <citation type="submission" date="2012-06" db="EMBL/GenBank/DDBJ databases">
        <title>The genome sequence of Coniosporium apollinis CBS 100218.</title>
        <authorList>
            <consortium name="The Broad Institute Genome Sequencing Platform"/>
            <person name="Cuomo C."/>
            <person name="Gorbushina A."/>
            <person name="Noack S."/>
            <person name="Walker B."/>
            <person name="Young S.K."/>
            <person name="Zeng Q."/>
            <person name="Gargeya S."/>
            <person name="Fitzgerald M."/>
            <person name="Haas B."/>
            <person name="Abouelleil A."/>
            <person name="Alvarado L."/>
            <person name="Arachchi H.M."/>
            <person name="Berlin A.M."/>
            <person name="Chapman S.B."/>
            <person name="Goldberg J."/>
            <person name="Griggs A."/>
            <person name="Gujja S."/>
            <person name="Hansen M."/>
            <person name="Howarth C."/>
            <person name="Imamovic A."/>
            <person name="Larimer J."/>
            <person name="McCowan C."/>
            <person name="Montmayeur A."/>
            <person name="Murphy C."/>
            <person name="Neiman D."/>
            <person name="Pearson M."/>
            <person name="Priest M."/>
            <person name="Roberts A."/>
            <person name="Saif S."/>
            <person name="Shea T."/>
            <person name="Sisk P."/>
            <person name="Sykes S."/>
            <person name="Wortman J."/>
            <person name="Nusbaum C."/>
            <person name="Birren B."/>
        </authorList>
    </citation>
    <scope>NUCLEOTIDE SEQUENCE [LARGE SCALE GENOMIC DNA]</scope>
    <source>
        <strain evidence="4">CBS 100218</strain>
    </source>
</reference>
<feature type="transmembrane region" description="Helical" evidence="2">
    <location>
        <begin position="238"/>
        <end position="259"/>
    </location>
</feature>
<keyword evidence="2" id="KW-1133">Transmembrane helix</keyword>
<proteinExistence type="predicted"/>
<evidence type="ECO:0000256" key="1">
    <source>
        <dbReference type="SAM" id="MobiDB-lite"/>
    </source>
</evidence>